<keyword evidence="1" id="KW-1133">Transmembrane helix</keyword>
<protein>
    <submittedName>
        <fullName evidence="3">Hypothetical_protein</fullName>
    </submittedName>
</protein>
<reference evidence="3 4" key="2">
    <citation type="submission" date="2024-07" db="EMBL/GenBank/DDBJ databases">
        <authorList>
            <person name="Akdeniz Z."/>
        </authorList>
    </citation>
    <scope>NUCLEOTIDE SEQUENCE [LARGE SCALE GENOMIC DNA]</scope>
</reference>
<name>A0AA86QVF6_9EUKA</name>
<dbReference type="AlphaFoldDB" id="A0AA86QVF6"/>
<proteinExistence type="predicted"/>
<evidence type="ECO:0000256" key="1">
    <source>
        <dbReference type="SAM" id="Phobius"/>
    </source>
</evidence>
<dbReference type="EMBL" id="CAXDID020000292">
    <property type="protein sequence ID" value="CAL6071857.1"/>
    <property type="molecule type" value="Genomic_DNA"/>
</dbReference>
<accession>A0AA86QVF6</accession>
<dbReference type="EMBL" id="CATOUU010000941">
    <property type="protein sequence ID" value="CAI9961532.1"/>
    <property type="molecule type" value="Genomic_DNA"/>
</dbReference>
<gene>
    <name evidence="2" type="ORF">HINF_LOCUS49177</name>
    <name evidence="3" type="ORF">HINF_LOCUS55346</name>
</gene>
<dbReference type="Proteomes" id="UP001642409">
    <property type="component" value="Unassembled WGS sequence"/>
</dbReference>
<evidence type="ECO:0000313" key="3">
    <source>
        <dbReference type="EMBL" id="CAL6071857.1"/>
    </source>
</evidence>
<feature type="transmembrane region" description="Helical" evidence="1">
    <location>
        <begin position="25"/>
        <end position="45"/>
    </location>
</feature>
<reference evidence="2" key="1">
    <citation type="submission" date="2023-06" db="EMBL/GenBank/DDBJ databases">
        <authorList>
            <person name="Kurt Z."/>
        </authorList>
    </citation>
    <scope>NUCLEOTIDE SEQUENCE</scope>
</reference>
<comment type="caution">
    <text evidence="2">The sequence shown here is derived from an EMBL/GenBank/DDBJ whole genome shotgun (WGS) entry which is preliminary data.</text>
</comment>
<keyword evidence="1" id="KW-0812">Transmembrane</keyword>
<evidence type="ECO:0000313" key="2">
    <source>
        <dbReference type="EMBL" id="CAI9961532.1"/>
    </source>
</evidence>
<keyword evidence="4" id="KW-1185">Reference proteome</keyword>
<evidence type="ECO:0000313" key="4">
    <source>
        <dbReference type="Proteomes" id="UP001642409"/>
    </source>
</evidence>
<sequence length="217" mass="25639">MRYLHITAWNFRVPTVFPTDALNHVYILIAAVHCVKSCLIQVVCYRHRMKIIFCRYKQRIQQIICKTKLTNQTHCLWVQSLRLVIYFLIKPALFVMRCIFSSWQAQNISSFSPYSNKARISSFSAFKRSIKVFSKVFFEFGSCFCYKQTQSHMLDCYKYAIQIKQIVTVHAHYTDTSSEIPDDIINRYQSGIQRFQMFIIRESQQPAKINQSISKIT</sequence>
<organism evidence="2">
    <name type="scientific">Hexamita inflata</name>
    <dbReference type="NCBI Taxonomy" id="28002"/>
    <lineage>
        <taxon>Eukaryota</taxon>
        <taxon>Metamonada</taxon>
        <taxon>Diplomonadida</taxon>
        <taxon>Hexamitidae</taxon>
        <taxon>Hexamitinae</taxon>
        <taxon>Hexamita</taxon>
    </lineage>
</organism>
<keyword evidence="1" id="KW-0472">Membrane</keyword>